<dbReference type="InterPro" id="IPR011990">
    <property type="entry name" value="TPR-like_helical_dom_sf"/>
</dbReference>
<feature type="domain" description="RagB/SusD" evidence="7">
    <location>
        <begin position="302"/>
        <end position="708"/>
    </location>
</feature>
<evidence type="ECO:0000256" key="1">
    <source>
        <dbReference type="ARBA" id="ARBA00004442"/>
    </source>
</evidence>
<gene>
    <name evidence="9" type="ORF">ACFO6W_02755</name>
</gene>
<evidence type="ECO:0000256" key="6">
    <source>
        <dbReference type="SAM" id="SignalP"/>
    </source>
</evidence>
<keyword evidence="4" id="KW-0472">Membrane</keyword>
<dbReference type="Gene3D" id="1.25.40.390">
    <property type="match status" value="1"/>
</dbReference>
<dbReference type="PROSITE" id="PS51257">
    <property type="entry name" value="PROKAR_LIPOPROTEIN"/>
    <property type="match status" value="1"/>
</dbReference>
<comment type="similarity">
    <text evidence="2">Belongs to the SusD family.</text>
</comment>
<evidence type="ECO:0000256" key="3">
    <source>
        <dbReference type="ARBA" id="ARBA00022729"/>
    </source>
</evidence>
<proteinExistence type="inferred from homology"/>
<reference evidence="10" key="1">
    <citation type="journal article" date="2019" name="Int. J. Syst. Evol. Microbiol.">
        <title>The Global Catalogue of Microorganisms (GCM) 10K type strain sequencing project: providing services to taxonomists for standard genome sequencing and annotation.</title>
        <authorList>
            <consortium name="The Broad Institute Genomics Platform"/>
            <consortium name="The Broad Institute Genome Sequencing Center for Infectious Disease"/>
            <person name="Wu L."/>
            <person name="Ma J."/>
        </authorList>
    </citation>
    <scope>NUCLEOTIDE SEQUENCE [LARGE SCALE GENOMIC DNA]</scope>
    <source>
        <strain evidence="10">CCUG 66188</strain>
    </source>
</reference>
<dbReference type="Proteomes" id="UP001596023">
    <property type="component" value="Unassembled WGS sequence"/>
</dbReference>
<name>A0ABV9KSF0_9BACT</name>
<organism evidence="9 10">
    <name type="scientific">Dysgonomonas termitidis</name>
    <dbReference type="NCBI Taxonomy" id="1516126"/>
    <lineage>
        <taxon>Bacteria</taxon>
        <taxon>Pseudomonadati</taxon>
        <taxon>Bacteroidota</taxon>
        <taxon>Bacteroidia</taxon>
        <taxon>Bacteroidales</taxon>
        <taxon>Dysgonomonadaceae</taxon>
        <taxon>Dysgonomonas</taxon>
    </lineage>
</organism>
<dbReference type="EMBL" id="JBHSGN010000015">
    <property type="protein sequence ID" value="MFC4672606.1"/>
    <property type="molecule type" value="Genomic_DNA"/>
</dbReference>
<evidence type="ECO:0000256" key="2">
    <source>
        <dbReference type="ARBA" id="ARBA00006275"/>
    </source>
</evidence>
<dbReference type="Pfam" id="PF14322">
    <property type="entry name" value="SusD-like_3"/>
    <property type="match status" value="1"/>
</dbReference>
<evidence type="ECO:0000313" key="9">
    <source>
        <dbReference type="EMBL" id="MFC4672606.1"/>
    </source>
</evidence>
<dbReference type="SUPFAM" id="SSF48452">
    <property type="entry name" value="TPR-like"/>
    <property type="match status" value="1"/>
</dbReference>
<feature type="signal peptide" evidence="6">
    <location>
        <begin position="1"/>
        <end position="22"/>
    </location>
</feature>
<comment type="subcellular location">
    <subcellularLocation>
        <location evidence="1">Cell outer membrane</location>
    </subcellularLocation>
</comment>
<evidence type="ECO:0000259" key="7">
    <source>
        <dbReference type="Pfam" id="PF07980"/>
    </source>
</evidence>
<dbReference type="RefSeq" id="WP_379993795.1">
    <property type="nucleotide sequence ID" value="NZ_JBHSGN010000015.1"/>
</dbReference>
<dbReference type="InterPro" id="IPR012944">
    <property type="entry name" value="SusD_RagB_dom"/>
</dbReference>
<keyword evidence="10" id="KW-1185">Reference proteome</keyword>
<feature type="domain" description="SusD-like N-terminal" evidence="8">
    <location>
        <begin position="104"/>
        <end position="227"/>
    </location>
</feature>
<feature type="chain" id="PRO_5046399204" evidence="6">
    <location>
        <begin position="23"/>
        <end position="711"/>
    </location>
</feature>
<sequence>MKKIQLITALLAVSLGWLTSCVDLDITPTTIITSEDIYNENGIKAYMAGMYNHLPMEDFKYDVNSDGVGQGIGGGYFVGNGLSVWTFWSSTGEMVNRNNTGLALHRAGYWSGGFKIIRQANTLINNLPNYPELASRSKAWIAEAKFIRAYVYFQLAKRFGGLPKVFEAQVLDPNDESKLWVTRESHAGTYDFILKDLDEAIADMPDKSEAGRANKYVAAAFKSRVALHAATTARYGSEKFPDWEVDGVLLQGIPSGRANDYFKQAWDAAKLVENSTYYGLHRANANKADNYAEVWEKSDNNKESIWLRKFDFNMSVHSYNSMMCPPRMATEGGDRFNPTLDWIELFDGLPLDANGHFNAFDANGNYIVYDNCQQLWGNVEPRLKANILIPGNLYKGGMKLDLRAGIIKEAYDPAVDKFKKITVDDGAAESNLNSSSMWNKAAYPDKNPFRERTFLDWSTSASADQRDPYVRSDGVKIFKNGLDGPKINGTSGTNTISGFFGRKYLDISLPKSATVHQTSTQSWIEIRYAEVLLNRAEAAIELAQSGDATYNGANMLDDAFNCINDIRDRAGAKLLTSTAELSTDLAYTNWTNPGPKGQGGFVEAPNRALQIVRVERYKELAFESKIYWDLLRWFTYDTQIRQYRRRGLYSFMFSKGAVVDDNGIPDGKYIYDAKSCEEGSGRISFNVNNYYETIPSNELKNNPLLQKNRFQ</sequence>
<comment type="caution">
    <text evidence="9">The sequence shown here is derived from an EMBL/GenBank/DDBJ whole genome shotgun (WGS) entry which is preliminary data.</text>
</comment>
<keyword evidence="3 6" id="KW-0732">Signal</keyword>
<accession>A0ABV9KSF0</accession>
<evidence type="ECO:0000256" key="4">
    <source>
        <dbReference type="ARBA" id="ARBA00023136"/>
    </source>
</evidence>
<dbReference type="Pfam" id="PF07980">
    <property type="entry name" value="SusD_RagB"/>
    <property type="match status" value="1"/>
</dbReference>
<dbReference type="InterPro" id="IPR033985">
    <property type="entry name" value="SusD-like_N"/>
</dbReference>
<keyword evidence="5" id="KW-0998">Cell outer membrane</keyword>
<protein>
    <submittedName>
        <fullName evidence="9">RagB/SusD family nutrient uptake outer membrane protein</fullName>
    </submittedName>
</protein>
<evidence type="ECO:0000256" key="5">
    <source>
        <dbReference type="ARBA" id="ARBA00023237"/>
    </source>
</evidence>
<evidence type="ECO:0000313" key="10">
    <source>
        <dbReference type="Proteomes" id="UP001596023"/>
    </source>
</evidence>
<evidence type="ECO:0000259" key="8">
    <source>
        <dbReference type="Pfam" id="PF14322"/>
    </source>
</evidence>